<name>A0A4Q4TX27_9PEZI</name>
<dbReference type="EMBL" id="QJNU01000022">
    <property type="protein sequence ID" value="RYP10153.1"/>
    <property type="molecule type" value="Genomic_DNA"/>
</dbReference>
<gene>
    <name evidence="1" type="ORF">DL764_000863</name>
</gene>
<reference evidence="1 2" key="1">
    <citation type="submission" date="2018-06" db="EMBL/GenBank/DDBJ databases">
        <title>Complete Genomes of Monosporascus.</title>
        <authorList>
            <person name="Robinson A.J."/>
            <person name="Natvig D.O."/>
        </authorList>
    </citation>
    <scope>NUCLEOTIDE SEQUENCE [LARGE SCALE GENOMIC DNA]</scope>
    <source>
        <strain evidence="1 2">CBS 110550</strain>
    </source>
</reference>
<evidence type="ECO:0000313" key="2">
    <source>
        <dbReference type="Proteomes" id="UP000293360"/>
    </source>
</evidence>
<dbReference type="OrthoDB" id="4701664at2759"/>
<organism evidence="1 2">
    <name type="scientific">Monosporascus ibericus</name>
    <dbReference type="NCBI Taxonomy" id="155417"/>
    <lineage>
        <taxon>Eukaryota</taxon>
        <taxon>Fungi</taxon>
        <taxon>Dikarya</taxon>
        <taxon>Ascomycota</taxon>
        <taxon>Pezizomycotina</taxon>
        <taxon>Sordariomycetes</taxon>
        <taxon>Xylariomycetidae</taxon>
        <taxon>Xylariales</taxon>
        <taxon>Xylariales incertae sedis</taxon>
        <taxon>Monosporascus</taxon>
    </lineage>
</organism>
<dbReference type="AlphaFoldDB" id="A0A4Q4TX27"/>
<dbReference type="Proteomes" id="UP000293360">
    <property type="component" value="Unassembled WGS sequence"/>
</dbReference>
<sequence>MLAQLESFRCARCLFPFAARLESTVVRHECLWCARERLGAPWHWCESGGHPHRLGYEDYDYGANLWNCRACLNLPLGTWELPEAAVPVPAETDSAAAVQGAEGLVPFFGNLTVDGAEGDGTASLEILLEI</sequence>
<comment type="caution">
    <text evidence="1">The sequence shown here is derived from an EMBL/GenBank/DDBJ whole genome shotgun (WGS) entry which is preliminary data.</text>
</comment>
<keyword evidence="2" id="KW-1185">Reference proteome</keyword>
<proteinExistence type="predicted"/>
<protein>
    <submittedName>
        <fullName evidence="1">Uncharacterized protein</fullName>
    </submittedName>
</protein>
<accession>A0A4Q4TX27</accession>
<evidence type="ECO:0000313" key="1">
    <source>
        <dbReference type="EMBL" id="RYP10153.1"/>
    </source>
</evidence>